<sequence>MSGQEASLDLTHVLYDDSSLFSLALALITLSPILLMPAYAALCVQTRELTIIVMWAGQWACEGLNWVLKRAVKQQRPVGASGKVSNGYGFPSSHSQYMGYFAAFLICHLYFHHRFTSSGYSIIDLLWRYAVYSVILGWAGVVAYSRYHLEYHTAPQIVWGIGIGAIFGFALFFLTELTPRRRPRSLLGRLRVSLLNNPISIWLRIRDGWAVWADGGQEDEWLRWRAEWTKFVKEKSN</sequence>
<evidence type="ECO:0000256" key="4">
    <source>
        <dbReference type="ARBA" id="ARBA00022989"/>
    </source>
</evidence>
<dbReference type="SUPFAM" id="SSF48317">
    <property type="entry name" value="Acid phosphatase/Vanadium-dependent haloperoxidase"/>
    <property type="match status" value="1"/>
</dbReference>
<dbReference type="GO" id="GO:0005789">
    <property type="term" value="C:endoplasmic reticulum membrane"/>
    <property type="evidence" value="ECO:0007669"/>
    <property type="project" value="UniProtKB-SubCell"/>
</dbReference>
<dbReference type="OrthoDB" id="302705at2759"/>
<dbReference type="SMART" id="SM00014">
    <property type="entry name" value="acidPPc"/>
    <property type="match status" value="1"/>
</dbReference>
<dbReference type="Gene3D" id="1.20.144.10">
    <property type="entry name" value="Phosphatidic acid phosphatase type 2/haloperoxidase"/>
    <property type="match status" value="1"/>
</dbReference>
<feature type="transmembrane region" description="Helical" evidence="6">
    <location>
        <begin position="20"/>
        <end position="42"/>
    </location>
</feature>
<evidence type="ECO:0000256" key="3">
    <source>
        <dbReference type="ARBA" id="ARBA00022801"/>
    </source>
</evidence>
<proteinExistence type="inferred from homology"/>
<evidence type="ECO:0000256" key="5">
    <source>
        <dbReference type="ARBA" id="ARBA00023136"/>
    </source>
</evidence>
<dbReference type="PANTHER" id="PTHR11247">
    <property type="entry name" value="PALMITOYL-PROTEIN THIOESTERASE/DOLICHYLDIPHOSPHATASE 1"/>
    <property type="match status" value="1"/>
</dbReference>
<keyword evidence="4 6" id="KW-1133">Transmembrane helix</keyword>
<dbReference type="CDD" id="cd03382">
    <property type="entry name" value="PAP2_dolichyldiphosphatase"/>
    <property type="match status" value="1"/>
</dbReference>
<dbReference type="EC" id="3.6.1.43" evidence="6"/>
<evidence type="ECO:0000256" key="6">
    <source>
        <dbReference type="RuleBase" id="RU367078"/>
    </source>
</evidence>
<accession>A0A9P6A140</accession>
<organism evidence="8 9">
    <name type="scientific">Pleurotus eryngii</name>
    <name type="common">Boletus of the steppes</name>
    <dbReference type="NCBI Taxonomy" id="5323"/>
    <lineage>
        <taxon>Eukaryota</taxon>
        <taxon>Fungi</taxon>
        <taxon>Dikarya</taxon>
        <taxon>Basidiomycota</taxon>
        <taxon>Agaricomycotina</taxon>
        <taxon>Agaricomycetes</taxon>
        <taxon>Agaricomycetidae</taxon>
        <taxon>Agaricales</taxon>
        <taxon>Pleurotineae</taxon>
        <taxon>Pleurotaceae</taxon>
        <taxon>Pleurotus</taxon>
    </lineage>
</organism>
<dbReference type="Proteomes" id="UP000807025">
    <property type="component" value="Unassembled WGS sequence"/>
</dbReference>
<evidence type="ECO:0000256" key="1">
    <source>
        <dbReference type="ARBA" id="ARBA00004141"/>
    </source>
</evidence>
<comment type="pathway">
    <text evidence="6">Protein modification; protein glycosylation.</text>
</comment>
<protein>
    <recommendedName>
        <fullName evidence="6">Dolichyldiphosphatase</fullName>
        <ecNumber evidence="6">3.6.1.43</ecNumber>
    </recommendedName>
</protein>
<dbReference type="GO" id="GO:0006487">
    <property type="term" value="P:protein N-linked glycosylation"/>
    <property type="evidence" value="ECO:0007669"/>
    <property type="project" value="UniProtKB-UniRule"/>
</dbReference>
<keyword evidence="2 6" id="KW-0812">Transmembrane</keyword>
<dbReference type="GO" id="GO:0047874">
    <property type="term" value="F:dolichyldiphosphatase activity"/>
    <property type="evidence" value="ECO:0007669"/>
    <property type="project" value="UniProtKB-UniRule"/>
</dbReference>
<keyword evidence="5 6" id="KW-0472">Membrane</keyword>
<keyword evidence="6" id="KW-0256">Endoplasmic reticulum</keyword>
<keyword evidence="3 6" id="KW-0378">Hydrolase</keyword>
<dbReference type="InterPro" id="IPR000326">
    <property type="entry name" value="PAP2/HPO"/>
</dbReference>
<comment type="subcellular location">
    <subcellularLocation>
        <location evidence="6">Endoplasmic reticulum membrane</location>
        <topology evidence="6">Multi-pass membrane protein</topology>
    </subcellularLocation>
    <subcellularLocation>
        <location evidence="1">Membrane</location>
        <topology evidence="1">Multi-pass membrane protein</topology>
    </subcellularLocation>
</comment>
<evidence type="ECO:0000313" key="9">
    <source>
        <dbReference type="Proteomes" id="UP000807025"/>
    </source>
</evidence>
<dbReference type="EMBL" id="MU154546">
    <property type="protein sequence ID" value="KAF9497132.1"/>
    <property type="molecule type" value="Genomic_DNA"/>
</dbReference>
<dbReference type="InterPro" id="IPR036938">
    <property type="entry name" value="PAP2/HPO_sf"/>
</dbReference>
<keyword evidence="9" id="KW-1185">Reference proteome</keyword>
<dbReference type="AlphaFoldDB" id="A0A9P6A140"/>
<name>A0A9P6A140_PLEER</name>
<dbReference type="InterPro" id="IPR039667">
    <property type="entry name" value="Dolichyldiphosphatase_PAP2"/>
</dbReference>
<feature type="transmembrane region" description="Helical" evidence="6">
    <location>
        <begin position="97"/>
        <end position="113"/>
    </location>
</feature>
<feature type="domain" description="Phosphatidic acid phosphatase type 2/haloperoxidase" evidence="7">
    <location>
        <begin position="51"/>
        <end position="172"/>
    </location>
</feature>
<evidence type="ECO:0000259" key="7">
    <source>
        <dbReference type="SMART" id="SM00014"/>
    </source>
</evidence>
<dbReference type="PANTHER" id="PTHR11247:SF1">
    <property type="entry name" value="DOLICHYLDIPHOSPHATASE 1"/>
    <property type="match status" value="1"/>
</dbReference>
<reference evidence="8" key="1">
    <citation type="submission" date="2020-11" db="EMBL/GenBank/DDBJ databases">
        <authorList>
            <consortium name="DOE Joint Genome Institute"/>
            <person name="Ahrendt S."/>
            <person name="Riley R."/>
            <person name="Andreopoulos W."/>
            <person name="Labutti K."/>
            <person name="Pangilinan J."/>
            <person name="Ruiz-Duenas F.J."/>
            <person name="Barrasa J.M."/>
            <person name="Sanchez-Garcia M."/>
            <person name="Camarero S."/>
            <person name="Miyauchi S."/>
            <person name="Serrano A."/>
            <person name="Linde D."/>
            <person name="Babiker R."/>
            <person name="Drula E."/>
            <person name="Ayuso-Fernandez I."/>
            <person name="Pacheco R."/>
            <person name="Padilla G."/>
            <person name="Ferreira P."/>
            <person name="Barriuso J."/>
            <person name="Kellner H."/>
            <person name="Castanera R."/>
            <person name="Alfaro M."/>
            <person name="Ramirez L."/>
            <person name="Pisabarro A.G."/>
            <person name="Kuo A."/>
            <person name="Tritt A."/>
            <person name="Lipzen A."/>
            <person name="He G."/>
            <person name="Yan M."/>
            <person name="Ng V."/>
            <person name="Cullen D."/>
            <person name="Martin F."/>
            <person name="Rosso M.-N."/>
            <person name="Henrissat B."/>
            <person name="Hibbett D."/>
            <person name="Martinez A.T."/>
            <person name="Grigoriev I.V."/>
        </authorList>
    </citation>
    <scope>NUCLEOTIDE SEQUENCE</scope>
    <source>
        <strain evidence="8">ATCC 90797</strain>
    </source>
</reference>
<feature type="transmembrane region" description="Helical" evidence="6">
    <location>
        <begin position="125"/>
        <end position="145"/>
    </location>
</feature>
<gene>
    <name evidence="8" type="ORF">BDN71DRAFT_1445156</name>
</gene>
<comment type="catalytic activity">
    <reaction evidence="6">
        <text>a di-trans,poly-cis-dolichyl diphosphate + H2O = a di-trans,poly-cis-dolichyl phosphate + phosphate + H(+)</text>
        <dbReference type="Rhea" id="RHEA:14385"/>
        <dbReference type="Rhea" id="RHEA-COMP:19498"/>
        <dbReference type="Rhea" id="RHEA-COMP:19506"/>
        <dbReference type="ChEBI" id="CHEBI:15377"/>
        <dbReference type="ChEBI" id="CHEBI:15378"/>
        <dbReference type="ChEBI" id="CHEBI:43474"/>
        <dbReference type="ChEBI" id="CHEBI:57497"/>
        <dbReference type="ChEBI" id="CHEBI:57683"/>
        <dbReference type="EC" id="3.6.1.43"/>
    </reaction>
</comment>
<comment type="function">
    <text evidence="6">Required for efficient N-glycosylation. Necessary for maintaining optimal levels of dolichol-linked oligosaccharides. Hydrolyzes dolichyl pyrophosphate at a very high rate and dolichyl monophosphate at a much lower rate. Does not act on phosphatidate.</text>
</comment>
<dbReference type="Pfam" id="PF01569">
    <property type="entry name" value="PAP2"/>
    <property type="match status" value="1"/>
</dbReference>
<comment type="similarity">
    <text evidence="6">Belongs to the dolichyldiphosphatase family.</text>
</comment>
<evidence type="ECO:0000313" key="8">
    <source>
        <dbReference type="EMBL" id="KAF9497132.1"/>
    </source>
</evidence>
<feature type="transmembrane region" description="Helical" evidence="6">
    <location>
        <begin position="157"/>
        <end position="175"/>
    </location>
</feature>
<dbReference type="GO" id="GO:0008610">
    <property type="term" value="P:lipid biosynthetic process"/>
    <property type="evidence" value="ECO:0007669"/>
    <property type="project" value="TreeGrafter"/>
</dbReference>
<feature type="transmembrane region" description="Helical" evidence="6">
    <location>
        <begin position="49"/>
        <end position="68"/>
    </location>
</feature>
<evidence type="ECO:0000256" key="2">
    <source>
        <dbReference type="ARBA" id="ARBA00022692"/>
    </source>
</evidence>
<comment type="caution">
    <text evidence="8">The sequence shown here is derived from an EMBL/GenBank/DDBJ whole genome shotgun (WGS) entry which is preliminary data.</text>
</comment>